<protein>
    <submittedName>
        <fullName evidence="1">Cupin</fullName>
    </submittedName>
</protein>
<evidence type="ECO:0000313" key="2">
    <source>
        <dbReference type="Proteomes" id="UP000316425"/>
    </source>
</evidence>
<dbReference type="OrthoDB" id="9793147at2"/>
<reference evidence="1 2" key="1">
    <citation type="submission" date="2019-07" db="EMBL/GenBank/DDBJ databases">
        <title>Allobacillus sp. nov. SKP isolated from shrimp paste of Euphausiacea.</title>
        <authorList>
            <person name="Kanchanasin P."/>
            <person name="Tanasupawat S."/>
            <person name="Shi W."/>
            <person name="Wu L."/>
            <person name="Ma J."/>
        </authorList>
    </citation>
    <scope>NUCLEOTIDE SEQUENCE [LARGE SCALE GENOMIC DNA]</scope>
    <source>
        <strain evidence="1 2">SKP4-8</strain>
    </source>
</reference>
<keyword evidence="2" id="KW-1185">Reference proteome</keyword>
<gene>
    <name evidence="1" type="ORF">FPQ13_07925</name>
</gene>
<sequence>MSRPSVEFTDYHQFKREKIDGKVDGLYQRMIAQDDQGRDLVRIMEFEPGTDTTPNGVQSHDYWEEVFIIDGSFIDLTLNKEFTAGMVASRPPGMKHGPWKSPSGCTMYEVRYYK</sequence>
<dbReference type="EMBL" id="VMHE01000012">
    <property type="protein sequence ID" value="TSJ65046.1"/>
    <property type="molecule type" value="Genomic_DNA"/>
</dbReference>
<dbReference type="SUPFAM" id="SSF51182">
    <property type="entry name" value="RmlC-like cupins"/>
    <property type="match status" value="1"/>
</dbReference>
<dbReference type="Proteomes" id="UP000316425">
    <property type="component" value="Unassembled WGS sequence"/>
</dbReference>
<dbReference type="AlphaFoldDB" id="A0A556PKZ5"/>
<evidence type="ECO:0000313" key="1">
    <source>
        <dbReference type="EMBL" id="TSJ65046.1"/>
    </source>
</evidence>
<dbReference type="RefSeq" id="WP_144088810.1">
    <property type="nucleotide sequence ID" value="NZ_VMHE01000012.1"/>
</dbReference>
<name>A0A556PKZ5_9BACI</name>
<accession>A0A556PKZ5</accession>
<proteinExistence type="predicted"/>
<dbReference type="Gene3D" id="2.60.120.10">
    <property type="entry name" value="Jelly Rolls"/>
    <property type="match status" value="1"/>
</dbReference>
<comment type="caution">
    <text evidence="1">The sequence shown here is derived from an EMBL/GenBank/DDBJ whole genome shotgun (WGS) entry which is preliminary data.</text>
</comment>
<dbReference type="InterPro" id="IPR011051">
    <property type="entry name" value="RmlC_Cupin_sf"/>
</dbReference>
<organism evidence="1 2">
    <name type="scientific">Allobacillus salarius</name>
    <dbReference type="NCBI Taxonomy" id="1955272"/>
    <lineage>
        <taxon>Bacteria</taxon>
        <taxon>Bacillati</taxon>
        <taxon>Bacillota</taxon>
        <taxon>Bacilli</taxon>
        <taxon>Bacillales</taxon>
        <taxon>Bacillaceae</taxon>
        <taxon>Allobacillus</taxon>
    </lineage>
</organism>
<dbReference type="InterPro" id="IPR014710">
    <property type="entry name" value="RmlC-like_jellyroll"/>
</dbReference>